<name>A0A8H6W613_9AGAR</name>
<sequence length="469" mass="51339">MSQMSPSPGLGTRSSALTPSVSSLQSPHDDLYILPATTSSPQSGSSRPSPVPMGHTLPPELVADVVEHLDYQDVAGADRQTIRAACRAARAFKYPCQRLMYRTVLLNGHNLPSTNRHFVAFPHLARHVKELHLQYSEGGDYAVLEGLLRRFINITVFTVSANAPSTIWSTLPAPFRSGVQHLWRRGSFQSVNLHHFGDISMELMGEVLGTSGQVGLFDVAVAQGQEGDSIPEAQAGPTDIVRFETNAPSLTSPILRLLYPRTHALRILIVNQLEISAEIEENLSPLLGAVQLTLEHLSLALSGRRHAPARRTALLSLPALPRLISLDLRFAFPDPRVCNAPESHPPPPLLLLLLLTLLPTAPALRQLTLHAEIPVDYEYATHMPTSCATLVELDTLLAAYILMCPETPSTHEVHYVPHFVHDTLMGNQEGVDLIVYKAALQEAMPRAMKLGIRVLECASCTGRIEEFSV</sequence>
<comment type="caution">
    <text evidence="2">The sequence shown here is derived from an EMBL/GenBank/DDBJ whole genome shotgun (WGS) entry which is preliminary data.</text>
</comment>
<dbReference type="RefSeq" id="XP_037221113.1">
    <property type="nucleotide sequence ID" value="XM_037363192.1"/>
</dbReference>
<feature type="compositionally biased region" description="Low complexity" evidence="1">
    <location>
        <begin position="39"/>
        <end position="48"/>
    </location>
</feature>
<reference evidence="2" key="1">
    <citation type="submission" date="2020-05" db="EMBL/GenBank/DDBJ databases">
        <title>Mycena genomes resolve the evolution of fungal bioluminescence.</title>
        <authorList>
            <person name="Tsai I.J."/>
        </authorList>
    </citation>
    <scope>NUCLEOTIDE SEQUENCE</scope>
    <source>
        <strain evidence="2">171206Taipei</strain>
    </source>
</reference>
<organism evidence="2 3">
    <name type="scientific">Mycena indigotica</name>
    <dbReference type="NCBI Taxonomy" id="2126181"/>
    <lineage>
        <taxon>Eukaryota</taxon>
        <taxon>Fungi</taxon>
        <taxon>Dikarya</taxon>
        <taxon>Basidiomycota</taxon>
        <taxon>Agaricomycotina</taxon>
        <taxon>Agaricomycetes</taxon>
        <taxon>Agaricomycetidae</taxon>
        <taxon>Agaricales</taxon>
        <taxon>Marasmiineae</taxon>
        <taxon>Mycenaceae</taxon>
        <taxon>Mycena</taxon>
    </lineage>
</organism>
<feature type="region of interest" description="Disordered" evidence="1">
    <location>
        <begin position="1"/>
        <end position="57"/>
    </location>
</feature>
<keyword evidence="3" id="KW-1185">Reference proteome</keyword>
<accession>A0A8H6W613</accession>
<dbReference type="GeneID" id="59345708"/>
<dbReference type="EMBL" id="JACAZF010000005">
    <property type="protein sequence ID" value="KAF7304141.1"/>
    <property type="molecule type" value="Genomic_DNA"/>
</dbReference>
<dbReference type="OrthoDB" id="2745898at2759"/>
<evidence type="ECO:0000256" key="1">
    <source>
        <dbReference type="SAM" id="MobiDB-lite"/>
    </source>
</evidence>
<evidence type="ECO:0000313" key="3">
    <source>
        <dbReference type="Proteomes" id="UP000636479"/>
    </source>
</evidence>
<feature type="compositionally biased region" description="Polar residues" evidence="1">
    <location>
        <begin position="1"/>
        <end position="26"/>
    </location>
</feature>
<evidence type="ECO:0000313" key="2">
    <source>
        <dbReference type="EMBL" id="KAF7304141.1"/>
    </source>
</evidence>
<proteinExistence type="predicted"/>
<dbReference type="AlphaFoldDB" id="A0A8H6W613"/>
<protein>
    <submittedName>
        <fullName evidence="2">Uncharacterized protein</fullName>
    </submittedName>
</protein>
<gene>
    <name evidence="2" type="ORF">MIND_00645800</name>
</gene>
<dbReference type="Proteomes" id="UP000636479">
    <property type="component" value="Unassembled WGS sequence"/>
</dbReference>